<dbReference type="EMBL" id="OZ034813">
    <property type="protein sequence ID" value="CAL1354003.1"/>
    <property type="molecule type" value="Genomic_DNA"/>
</dbReference>
<keyword evidence="3" id="KW-1185">Reference proteome</keyword>
<evidence type="ECO:0000313" key="2">
    <source>
        <dbReference type="EMBL" id="CAL1354003.1"/>
    </source>
</evidence>
<evidence type="ECO:0000256" key="1">
    <source>
        <dbReference type="SAM" id="MobiDB-lite"/>
    </source>
</evidence>
<dbReference type="AlphaFoldDB" id="A0AAV2CC60"/>
<dbReference type="Proteomes" id="UP001497516">
    <property type="component" value="Chromosome 1"/>
</dbReference>
<accession>A0AAV2CC60</accession>
<feature type="region of interest" description="Disordered" evidence="1">
    <location>
        <begin position="119"/>
        <end position="157"/>
    </location>
</feature>
<organism evidence="2 3">
    <name type="scientific">Linum trigynum</name>
    <dbReference type="NCBI Taxonomy" id="586398"/>
    <lineage>
        <taxon>Eukaryota</taxon>
        <taxon>Viridiplantae</taxon>
        <taxon>Streptophyta</taxon>
        <taxon>Embryophyta</taxon>
        <taxon>Tracheophyta</taxon>
        <taxon>Spermatophyta</taxon>
        <taxon>Magnoliopsida</taxon>
        <taxon>eudicotyledons</taxon>
        <taxon>Gunneridae</taxon>
        <taxon>Pentapetalae</taxon>
        <taxon>rosids</taxon>
        <taxon>fabids</taxon>
        <taxon>Malpighiales</taxon>
        <taxon>Linaceae</taxon>
        <taxon>Linum</taxon>
    </lineage>
</organism>
<reference evidence="2 3" key="1">
    <citation type="submission" date="2024-04" db="EMBL/GenBank/DDBJ databases">
        <authorList>
            <person name="Fracassetti M."/>
        </authorList>
    </citation>
    <scope>NUCLEOTIDE SEQUENCE [LARGE SCALE GENOMIC DNA]</scope>
</reference>
<evidence type="ECO:0000313" key="3">
    <source>
        <dbReference type="Proteomes" id="UP001497516"/>
    </source>
</evidence>
<name>A0AAV2CC60_9ROSI</name>
<gene>
    <name evidence="2" type="ORF">LTRI10_LOCUS1861</name>
</gene>
<proteinExistence type="predicted"/>
<sequence>MSTPTNKQQPPRQNKEVVTVKDVTTSKYDAMAASLESLTEVTVREAEASMGSIGEIEAMGDQIKASIEEMGKSVAENICGALAATIQEVLTQVLRNREPATITIMGMAPAAAATGQECGNATAGSKAKPPRGSAGADRVGSALRGGGGGGETVSRRC</sequence>
<protein>
    <submittedName>
        <fullName evidence="2">Uncharacterized protein</fullName>
    </submittedName>
</protein>